<protein>
    <submittedName>
        <fullName evidence="1">Uncharacterized protein</fullName>
    </submittedName>
</protein>
<sequence>MRFLVKNESLFYHNIVALRLLYSYLNASTGLVRDALKE</sequence>
<dbReference type="EMBL" id="FQZE01000014">
    <property type="protein sequence ID" value="SHJ25180.1"/>
    <property type="molecule type" value="Genomic_DNA"/>
</dbReference>
<evidence type="ECO:0000313" key="2">
    <source>
        <dbReference type="Proteomes" id="UP000184050"/>
    </source>
</evidence>
<keyword evidence="2" id="KW-1185">Reference proteome</keyword>
<accession>A0A1M6HSM9</accession>
<gene>
    <name evidence="1" type="ORF">SAMN05444280_11469</name>
</gene>
<evidence type="ECO:0000313" key="1">
    <source>
        <dbReference type="EMBL" id="SHJ25180.1"/>
    </source>
</evidence>
<dbReference type="AlphaFoldDB" id="A0A1M6HSM9"/>
<proteinExistence type="predicted"/>
<dbReference type="Proteomes" id="UP000184050">
    <property type="component" value="Unassembled WGS sequence"/>
</dbReference>
<name>A0A1M6HSM9_9BACT</name>
<organism evidence="1 2">
    <name type="scientific">Tangfeifania diversioriginum</name>
    <dbReference type="NCBI Taxonomy" id="1168035"/>
    <lineage>
        <taxon>Bacteria</taxon>
        <taxon>Pseudomonadati</taxon>
        <taxon>Bacteroidota</taxon>
        <taxon>Bacteroidia</taxon>
        <taxon>Marinilabiliales</taxon>
        <taxon>Prolixibacteraceae</taxon>
        <taxon>Tangfeifania</taxon>
    </lineage>
</organism>
<reference evidence="1 2" key="1">
    <citation type="submission" date="2016-11" db="EMBL/GenBank/DDBJ databases">
        <authorList>
            <person name="Jaros S."/>
            <person name="Januszkiewicz K."/>
            <person name="Wedrychowicz H."/>
        </authorList>
    </citation>
    <scope>NUCLEOTIDE SEQUENCE [LARGE SCALE GENOMIC DNA]</scope>
    <source>
        <strain evidence="1 2">DSM 27063</strain>
    </source>
</reference>